<sequence>MISGAAFCPQPPLLLPHVAVGAAAELDRLRAACRTAIERVGAGRQLVLLGAGPVSRSYPPQARGNLAAFGVAGDVPLGARAPDDAAAELPPSLTVGAWLVRDALGPDSGAVAFAVGQDFATSLAARELDELTGARDVALLVLGDGSARRSRAAPGYLDERAEPFDAAVEAALAGGDAAALSALDGALGAELLAAGVPAWRAAGRLLEGAPYTGTVLYAEAPYGVGYFVAAWTAGG</sequence>
<dbReference type="Proteomes" id="UP001164693">
    <property type="component" value="Chromosome"/>
</dbReference>
<evidence type="ECO:0000313" key="1">
    <source>
        <dbReference type="EMBL" id="WAX57449.1"/>
    </source>
</evidence>
<proteinExistence type="predicted"/>
<dbReference type="EMBL" id="CP097463">
    <property type="protein sequence ID" value="WAX57449.1"/>
    <property type="molecule type" value="Genomic_DNA"/>
</dbReference>
<accession>A0ABY7K234</accession>
<evidence type="ECO:0000313" key="2">
    <source>
        <dbReference type="Proteomes" id="UP001164693"/>
    </source>
</evidence>
<gene>
    <name evidence="1" type="ORF">M6B22_01465</name>
</gene>
<organism evidence="1 2">
    <name type="scientific">Jatrophihabitans cynanchi</name>
    <dbReference type="NCBI Taxonomy" id="2944128"/>
    <lineage>
        <taxon>Bacteria</taxon>
        <taxon>Bacillati</taxon>
        <taxon>Actinomycetota</taxon>
        <taxon>Actinomycetes</taxon>
        <taxon>Jatrophihabitantales</taxon>
        <taxon>Jatrophihabitantaceae</taxon>
        <taxon>Jatrophihabitans</taxon>
    </lineage>
</organism>
<protein>
    <submittedName>
        <fullName evidence="1">Uncharacterized protein</fullName>
    </submittedName>
</protein>
<dbReference type="Gene3D" id="3.40.830.10">
    <property type="entry name" value="LigB-like"/>
    <property type="match status" value="1"/>
</dbReference>
<reference evidence="1" key="1">
    <citation type="submission" date="2022-05" db="EMBL/GenBank/DDBJ databases">
        <title>Jatrophihabitans sp. SB3-54 whole genome sequence.</title>
        <authorList>
            <person name="Suh M.K."/>
            <person name="Eom M.K."/>
            <person name="Kim J.S."/>
            <person name="Kim H.S."/>
            <person name="Do H.E."/>
            <person name="Shin Y.K."/>
            <person name="Lee J.-S."/>
        </authorList>
    </citation>
    <scope>NUCLEOTIDE SEQUENCE</scope>
    <source>
        <strain evidence="1">SB3-54</strain>
    </source>
</reference>
<name>A0ABY7K234_9ACTN</name>
<keyword evidence="2" id="KW-1185">Reference proteome</keyword>
<dbReference type="RefSeq" id="WP_269443988.1">
    <property type="nucleotide sequence ID" value="NZ_CP097463.1"/>
</dbReference>